<dbReference type="SMART" id="SM00530">
    <property type="entry name" value="HTH_XRE"/>
    <property type="match status" value="1"/>
</dbReference>
<organism evidence="2 3">
    <name type="scientific">Clostridium perfringens</name>
    <dbReference type="NCBI Taxonomy" id="1502"/>
    <lineage>
        <taxon>Bacteria</taxon>
        <taxon>Bacillati</taxon>
        <taxon>Bacillota</taxon>
        <taxon>Clostridia</taxon>
        <taxon>Eubacteriales</taxon>
        <taxon>Clostridiaceae</taxon>
        <taxon>Clostridium</taxon>
    </lineage>
</organism>
<dbReference type="RefSeq" id="WP_208345530.1">
    <property type="nucleotide sequence ID" value="NZ_JAENRE010000003.1"/>
</dbReference>
<dbReference type="Gene3D" id="1.10.260.40">
    <property type="entry name" value="lambda repressor-like DNA-binding domains"/>
    <property type="match status" value="1"/>
</dbReference>
<dbReference type="EMBL" id="JAENRE010000003">
    <property type="protein sequence ID" value="MBO3416799.1"/>
    <property type="molecule type" value="Genomic_DNA"/>
</dbReference>
<sequence length="127" mass="15292">MDFKDRLKKFRLEQGFNSKRNFAKELDVGENSYYMFENGSRQPSKSFLAKLSLYSNKPEEFWLYGATTNEEICKTREEYKMIHYLMNTLKENYKKNHVLTKEEKEMIALAFEADLKHLLEKEKEEQV</sequence>
<name>A0ABD4PNY8_CLOPF</name>
<proteinExistence type="predicted"/>
<dbReference type="SUPFAM" id="SSF47413">
    <property type="entry name" value="lambda repressor-like DNA-binding domains"/>
    <property type="match status" value="1"/>
</dbReference>
<dbReference type="InterPro" id="IPR001387">
    <property type="entry name" value="Cro/C1-type_HTH"/>
</dbReference>
<accession>A0ABD4PNY8</accession>
<evidence type="ECO:0000259" key="1">
    <source>
        <dbReference type="PROSITE" id="PS50943"/>
    </source>
</evidence>
<dbReference type="AlphaFoldDB" id="A0ABD4PNY8"/>
<dbReference type="InterPro" id="IPR010982">
    <property type="entry name" value="Lambda_DNA-bd_dom_sf"/>
</dbReference>
<feature type="domain" description="HTH cro/C1-type" evidence="1">
    <location>
        <begin position="7"/>
        <end position="62"/>
    </location>
</feature>
<evidence type="ECO:0000313" key="2">
    <source>
        <dbReference type="EMBL" id="MBO3416799.1"/>
    </source>
</evidence>
<protein>
    <submittedName>
        <fullName evidence="2">Helix-turn-helix transcriptional regulator</fullName>
    </submittedName>
</protein>
<dbReference type="PROSITE" id="PS50943">
    <property type="entry name" value="HTH_CROC1"/>
    <property type="match status" value="1"/>
</dbReference>
<evidence type="ECO:0000313" key="3">
    <source>
        <dbReference type="Proteomes" id="UP000668358"/>
    </source>
</evidence>
<comment type="caution">
    <text evidence="2">The sequence shown here is derived from an EMBL/GenBank/DDBJ whole genome shotgun (WGS) entry which is preliminary data.</text>
</comment>
<dbReference type="Pfam" id="PF01381">
    <property type="entry name" value="HTH_3"/>
    <property type="match status" value="1"/>
</dbReference>
<dbReference type="Proteomes" id="UP000668358">
    <property type="component" value="Unassembled WGS sequence"/>
</dbReference>
<reference evidence="2 3" key="1">
    <citation type="submission" date="2020-12" db="EMBL/GenBank/DDBJ databases">
        <title>Comparative genomics of Clostridium perfringens reveals patterns of host-associated phylogenetic clades and virulence factors.</title>
        <authorList>
            <person name="Smith A.H."/>
            <person name="Geier R."/>
        </authorList>
    </citation>
    <scope>NUCLEOTIDE SEQUENCE [LARGE SCALE GENOMIC DNA]</scope>
    <source>
        <strain evidence="2 3">CHD15829P</strain>
    </source>
</reference>
<gene>
    <name evidence="2" type="ORF">JJB78_09745</name>
</gene>